<proteinExistence type="inferred from homology"/>
<protein>
    <recommendedName>
        <fullName evidence="3">Flagellar assembly protein FliH</fullName>
    </recommendedName>
</protein>
<evidence type="ECO:0000256" key="7">
    <source>
        <dbReference type="ARBA" id="ARBA00023225"/>
    </source>
</evidence>
<keyword evidence="4" id="KW-0813">Transport</keyword>
<evidence type="ECO:0000256" key="5">
    <source>
        <dbReference type="ARBA" id="ARBA00022795"/>
    </source>
</evidence>
<dbReference type="Pfam" id="PF02108">
    <property type="entry name" value="FliH"/>
    <property type="match status" value="1"/>
</dbReference>
<feature type="domain" description="Flagellar assembly protein FliH/Type III secretion system HrpE" evidence="8">
    <location>
        <begin position="72"/>
        <end position="192"/>
    </location>
</feature>
<evidence type="ECO:0000256" key="6">
    <source>
        <dbReference type="ARBA" id="ARBA00022927"/>
    </source>
</evidence>
<evidence type="ECO:0000256" key="1">
    <source>
        <dbReference type="ARBA" id="ARBA00003041"/>
    </source>
</evidence>
<dbReference type="PANTHER" id="PTHR34982">
    <property type="entry name" value="YOP PROTEINS TRANSLOCATION PROTEIN L"/>
    <property type="match status" value="1"/>
</dbReference>
<comment type="function">
    <text evidence="1">Needed for flagellar regrowth and assembly.</text>
</comment>
<keyword evidence="10" id="KW-1185">Reference proteome</keyword>
<evidence type="ECO:0000256" key="2">
    <source>
        <dbReference type="ARBA" id="ARBA00006602"/>
    </source>
</evidence>
<comment type="similarity">
    <text evidence="2">Belongs to the FliH family.</text>
</comment>
<dbReference type="Proteomes" id="UP001595724">
    <property type="component" value="Unassembled WGS sequence"/>
</dbReference>
<gene>
    <name evidence="9" type="ORF">ACFOM9_00190</name>
</gene>
<comment type="caution">
    <text evidence="9">The sequence shown here is derived from an EMBL/GenBank/DDBJ whole genome shotgun (WGS) entry which is preliminary data.</text>
</comment>
<sequence length="211" mass="21877">MSAFAPSLAPAVEAVRWNAPGLAVVAEPVPAAPPPPSVQDLQALEQAAHAEGYARGHAEGFASGQGEVRRMVAQIEGILDGFTRPLARLDGEVAEALSDLAVRIAGALLGRAYLVDPTLLADLVREALDAVGSGSREMELRLHADDFGVLAPHLAGLDGVRLTIDNALGRGELRLHSESVRIDGTIAARLQSMLEATLATSPAAADSESTP</sequence>
<evidence type="ECO:0000256" key="4">
    <source>
        <dbReference type="ARBA" id="ARBA00022448"/>
    </source>
</evidence>
<keyword evidence="5" id="KW-1005">Bacterial flagellum biogenesis</keyword>
<dbReference type="InterPro" id="IPR018035">
    <property type="entry name" value="Flagellar_FliH/T3SS_HrpE"/>
</dbReference>
<evidence type="ECO:0000313" key="10">
    <source>
        <dbReference type="Proteomes" id="UP001595724"/>
    </source>
</evidence>
<dbReference type="RefSeq" id="WP_386705198.1">
    <property type="nucleotide sequence ID" value="NZ_JBHRYF010000001.1"/>
</dbReference>
<reference evidence="10" key="1">
    <citation type="journal article" date="2019" name="Int. J. Syst. Evol. Microbiol.">
        <title>The Global Catalogue of Microorganisms (GCM) 10K type strain sequencing project: providing services to taxonomists for standard genome sequencing and annotation.</title>
        <authorList>
            <consortium name="The Broad Institute Genomics Platform"/>
            <consortium name="The Broad Institute Genome Sequencing Center for Infectious Disease"/>
            <person name="Wu L."/>
            <person name="Ma J."/>
        </authorList>
    </citation>
    <scope>NUCLEOTIDE SEQUENCE [LARGE SCALE GENOMIC DNA]</scope>
    <source>
        <strain evidence="10">KCTC 42211</strain>
    </source>
</reference>
<name>A0ABV7UPR9_9GAMM</name>
<keyword evidence="7" id="KW-1006">Bacterial flagellum protein export</keyword>
<evidence type="ECO:0000313" key="9">
    <source>
        <dbReference type="EMBL" id="MFC3658497.1"/>
    </source>
</evidence>
<accession>A0ABV7UPR9</accession>
<evidence type="ECO:0000256" key="3">
    <source>
        <dbReference type="ARBA" id="ARBA00016507"/>
    </source>
</evidence>
<dbReference type="InterPro" id="IPR051472">
    <property type="entry name" value="T3SS_Stator/FliH"/>
</dbReference>
<evidence type="ECO:0000259" key="8">
    <source>
        <dbReference type="Pfam" id="PF02108"/>
    </source>
</evidence>
<organism evidence="9 10">
    <name type="scientific">Luteimonas notoginsengisoli</name>
    <dbReference type="NCBI Taxonomy" id="1578200"/>
    <lineage>
        <taxon>Bacteria</taxon>
        <taxon>Pseudomonadati</taxon>
        <taxon>Pseudomonadota</taxon>
        <taxon>Gammaproteobacteria</taxon>
        <taxon>Lysobacterales</taxon>
        <taxon>Lysobacteraceae</taxon>
        <taxon>Luteimonas</taxon>
    </lineage>
</organism>
<keyword evidence="6" id="KW-0653">Protein transport</keyword>
<dbReference type="PANTHER" id="PTHR34982:SF1">
    <property type="entry name" value="FLAGELLAR ASSEMBLY PROTEIN FLIH"/>
    <property type="match status" value="1"/>
</dbReference>
<dbReference type="EMBL" id="JBHRYF010000001">
    <property type="protein sequence ID" value="MFC3658497.1"/>
    <property type="molecule type" value="Genomic_DNA"/>
</dbReference>